<proteinExistence type="predicted"/>
<keyword evidence="1" id="KW-0521">NADP</keyword>
<dbReference type="CDD" id="cd19094">
    <property type="entry name" value="AKR_Tas-like"/>
    <property type="match status" value="1"/>
</dbReference>
<keyword evidence="2" id="KW-0560">Oxidoreductase</keyword>
<dbReference type="PANTHER" id="PTHR43364:SF4">
    <property type="entry name" value="NAD(P)-LINKED OXIDOREDUCTASE SUPERFAMILY PROTEIN"/>
    <property type="match status" value="1"/>
</dbReference>
<evidence type="ECO:0000256" key="2">
    <source>
        <dbReference type="ARBA" id="ARBA00023002"/>
    </source>
</evidence>
<name>A0A8T0IF42_CERPU</name>
<dbReference type="FunFam" id="3.20.20.100:FF:000005">
    <property type="entry name" value="NADP(H)-dependent aldo-keto reductase"/>
    <property type="match status" value="1"/>
</dbReference>
<dbReference type="PANTHER" id="PTHR43364">
    <property type="entry name" value="NADH-SPECIFIC METHYLGLYOXAL REDUCTASE-RELATED"/>
    <property type="match status" value="1"/>
</dbReference>
<dbReference type="EMBL" id="CM026424">
    <property type="protein sequence ID" value="KAG0581496.1"/>
    <property type="molecule type" value="Genomic_DNA"/>
</dbReference>
<organism evidence="4 5">
    <name type="scientific">Ceratodon purpureus</name>
    <name type="common">Fire moss</name>
    <name type="synonym">Dicranum purpureum</name>
    <dbReference type="NCBI Taxonomy" id="3225"/>
    <lineage>
        <taxon>Eukaryota</taxon>
        <taxon>Viridiplantae</taxon>
        <taxon>Streptophyta</taxon>
        <taxon>Embryophyta</taxon>
        <taxon>Bryophyta</taxon>
        <taxon>Bryophytina</taxon>
        <taxon>Bryopsida</taxon>
        <taxon>Dicranidae</taxon>
        <taxon>Pseudoditrichales</taxon>
        <taxon>Ditrichaceae</taxon>
        <taxon>Ceratodon</taxon>
    </lineage>
</organism>
<reference evidence="4" key="1">
    <citation type="submission" date="2020-06" db="EMBL/GenBank/DDBJ databases">
        <title>WGS assembly of Ceratodon purpureus strain R40.</title>
        <authorList>
            <person name="Carey S.B."/>
            <person name="Jenkins J."/>
            <person name="Shu S."/>
            <person name="Lovell J.T."/>
            <person name="Sreedasyam A."/>
            <person name="Maumus F."/>
            <person name="Tiley G.P."/>
            <person name="Fernandez-Pozo N."/>
            <person name="Barry K."/>
            <person name="Chen C."/>
            <person name="Wang M."/>
            <person name="Lipzen A."/>
            <person name="Daum C."/>
            <person name="Saski C.A."/>
            <person name="Payton A.C."/>
            <person name="Mcbreen J.C."/>
            <person name="Conrad R.E."/>
            <person name="Kollar L.M."/>
            <person name="Olsson S."/>
            <person name="Huttunen S."/>
            <person name="Landis J.B."/>
            <person name="Wickett N.J."/>
            <person name="Johnson M.G."/>
            <person name="Rensing S.A."/>
            <person name="Grimwood J."/>
            <person name="Schmutz J."/>
            <person name="Mcdaniel S.F."/>
        </authorList>
    </citation>
    <scope>NUCLEOTIDE SEQUENCE</scope>
    <source>
        <strain evidence="4">R40</strain>
    </source>
</reference>
<evidence type="ECO:0000313" key="4">
    <source>
        <dbReference type="EMBL" id="KAG0581496.1"/>
    </source>
</evidence>
<evidence type="ECO:0000313" key="5">
    <source>
        <dbReference type="Proteomes" id="UP000822688"/>
    </source>
</evidence>
<evidence type="ECO:0000256" key="1">
    <source>
        <dbReference type="ARBA" id="ARBA00022857"/>
    </source>
</evidence>
<dbReference type="Gene3D" id="3.20.20.100">
    <property type="entry name" value="NADP-dependent oxidoreductase domain"/>
    <property type="match status" value="1"/>
</dbReference>
<protein>
    <recommendedName>
        <fullName evidence="3">NADP-dependent oxidoreductase domain-containing protein</fullName>
    </recommendedName>
</protein>
<dbReference type="SUPFAM" id="SSF51430">
    <property type="entry name" value="NAD(P)-linked oxidoreductase"/>
    <property type="match status" value="1"/>
</dbReference>
<gene>
    <name evidence="4" type="ORF">KC19_4G256800</name>
</gene>
<keyword evidence="5" id="KW-1185">Reference proteome</keyword>
<comment type="caution">
    <text evidence="4">The sequence shown here is derived from an EMBL/GenBank/DDBJ whole genome shotgun (WGS) entry which is preliminary data.</text>
</comment>
<dbReference type="Proteomes" id="UP000822688">
    <property type="component" value="Chromosome 4"/>
</dbReference>
<sequence>MACSAMGALAACGSELCLMPCSSSKLSWSRSSHVASSSGLVSVARVGNVDVGSARRGGGGCGVHVRASVASSPKTGTMQYRKLGDSDLVISEITLGTMTWGNQNTEKEAHEQLSYAFDNGINIFDSAEAYPIPMTAETQGRTDRYISTWLKTMPRDKVIVATKVAGYSEKSTYLRDSGKTLRVNEENITESVEKSLKRLGTDHIDLLQIHWPDRYVPLFGDKMFDPKKVRDSVPILDQLQALKNVVDQGKVRYVGVSNETSWGVMEFTRLANELNLPKIVSIQNSYSLLVRTQFEVDLVEVCLPQNCNVGLLAYSPLAGGSLTGKYILNPEASSSGRFNLFPGYMGRYNKSLAREAVSAYVEVAKKHNLSPVELALGFCRDRPYVTSSIIGATSLEQLKENMNAFAATRPLPEEVMADVEEVFKKYRDPAFT</sequence>
<dbReference type="Pfam" id="PF00248">
    <property type="entry name" value="Aldo_ket_red"/>
    <property type="match status" value="1"/>
</dbReference>
<dbReference type="InterPro" id="IPR036812">
    <property type="entry name" value="NAD(P)_OxRdtase_dom_sf"/>
</dbReference>
<dbReference type="InterPro" id="IPR023210">
    <property type="entry name" value="NADP_OxRdtase_dom"/>
</dbReference>
<dbReference type="InterPro" id="IPR020471">
    <property type="entry name" value="AKR"/>
</dbReference>
<evidence type="ECO:0000259" key="3">
    <source>
        <dbReference type="Pfam" id="PF00248"/>
    </source>
</evidence>
<feature type="domain" description="NADP-dependent oxidoreductase" evidence="3">
    <location>
        <begin position="92"/>
        <end position="422"/>
    </location>
</feature>
<dbReference type="InterPro" id="IPR050523">
    <property type="entry name" value="AKR_Detox_Biosynth"/>
</dbReference>
<dbReference type="AlphaFoldDB" id="A0A8T0IF42"/>
<dbReference type="GO" id="GO:0016491">
    <property type="term" value="F:oxidoreductase activity"/>
    <property type="evidence" value="ECO:0007669"/>
    <property type="project" value="UniProtKB-KW"/>
</dbReference>
<accession>A0A8T0IF42</accession>
<dbReference type="PRINTS" id="PR00069">
    <property type="entry name" value="ALDKETRDTASE"/>
</dbReference>